<evidence type="ECO:0000313" key="1">
    <source>
        <dbReference type="EMBL" id="KYG81000.1"/>
    </source>
</evidence>
<dbReference type="Proteomes" id="UP000075583">
    <property type="component" value="Unassembled WGS sequence"/>
</dbReference>
<protein>
    <submittedName>
        <fullName evidence="1">Uncharacterized protein</fullName>
    </submittedName>
</protein>
<keyword evidence="2" id="KW-1185">Reference proteome</keyword>
<gene>
    <name evidence="1" type="ORF">MB14_14550</name>
</gene>
<accession>A0A150XQJ0</accession>
<dbReference type="STRING" id="279360.MB14_14550"/>
<sequence>MLCFLKFLSSFSNDDTKVQGNDWLRKKVLPNRRIFRMNRRVRNFKGPKLKFQKFSANKSRY</sequence>
<proteinExistence type="predicted"/>
<name>A0A150XQJ0_ROSEK</name>
<dbReference type="EMBL" id="LQZQ01000003">
    <property type="protein sequence ID" value="KYG81000.1"/>
    <property type="molecule type" value="Genomic_DNA"/>
</dbReference>
<comment type="caution">
    <text evidence="1">The sequence shown here is derived from an EMBL/GenBank/DDBJ whole genome shotgun (WGS) entry which is preliminary data.</text>
</comment>
<evidence type="ECO:0000313" key="2">
    <source>
        <dbReference type="Proteomes" id="UP000075583"/>
    </source>
</evidence>
<reference evidence="1" key="1">
    <citation type="submission" date="2016-01" db="EMBL/GenBank/DDBJ databases">
        <title>Genome sequencing of Roseivirga ehrenbergii KMM 6017.</title>
        <authorList>
            <person name="Selvaratnam C."/>
            <person name="Thevarajoo S."/>
            <person name="Goh K.M."/>
            <person name="Ee R."/>
            <person name="Chan K.-G."/>
            <person name="Chong C.S."/>
        </authorList>
    </citation>
    <scope>NUCLEOTIDE SEQUENCE [LARGE SCALE GENOMIC DNA]</scope>
    <source>
        <strain evidence="1">KMM 6017</strain>
    </source>
</reference>
<dbReference type="AlphaFoldDB" id="A0A150XQJ0"/>
<organism evidence="1 2">
    <name type="scientific">Roseivirga ehrenbergii (strain DSM 102268 / JCM 13514 / KCTC 12282 / NCIMB 14502 / KMM 6017)</name>
    <dbReference type="NCBI Taxonomy" id="279360"/>
    <lineage>
        <taxon>Bacteria</taxon>
        <taxon>Pseudomonadati</taxon>
        <taxon>Bacteroidota</taxon>
        <taxon>Cytophagia</taxon>
        <taxon>Cytophagales</taxon>
        <taxon>Roseivirgaceae</taxon>
        <taxon>Roseivirga</taxon>
    </lineage>
</organism>